<evidence type="ECO:0000256" key="1">
    <source>
        <dbReference type="ARBA" id="ARBA00004117"/>
    </source>
</evidence>
<dbReference type="InterPro" id="IPR028263">
    <property type="entry name" value="FliG_N"/>
</dbReference>
<keyword evidence="14" id="KW-0966">Cell projection</keyword>
<keyword evidence="5" id="KW-1003">Cell membrane</keyword>
<keyword evidence="14" id="KW-0282">Flagellum</keyword>
<feature type="domain" description="Flagellar motor switch protein FliG middle" evidence="12">
    <location>
        <begin position="131"/>
        <end position="200"/>
    </location>
</feature>
<proteinExistence type="inferred from homology"/>
<keyword evidence="14" id="KW-0969">Cilium</keyword>
<evidence type="ECO:0000256" key="6">
    <source>
        <dbReference type="ARBA" id="ARBA00022500"/>
    </source>
</evidence>
<feature type="domain" description="Flagellar motor switch protein FliG C-terminal" evidence="11">
    <location>
        <begin position="228"/>
        <end position="334"/>
    </location>
</feature>
<gene>
    <name evidence="14" type="ORF">RZS28_12510</name>
</gene>
<dbReference type="InterPro" id="IPR011002">
    <property type="entry name" value="FliG_a-hlx"/>
</dbReference>
<evidence type="ECO:0000313" key="14">
    <source>
        <dbReference type="EMBL" id="WOJ88633.1"/>
    </source>
</evidence>
<evidence type="ECO:0000256" key="9">
    <source>
        <dbReference type="ARBA" id="ARBA00023143"/>
    </source>
</evidence>
<sequence length="345" mass="37779">MMASAVSMNGSASPRSLKGPERVAALLLAMGKPLAGRLLKHFDVDELKQITRSVAELGIVPVPTLETLVEEFAGQFMSGVDLLGSPNEVEQLLDGVLSPEQIADVMSDVTGNSNQAMWERLSNVSEAIFGNYLVKEHPQTAAFILSKVSPVCAAKVMGQFSRDLRNEMMRRMLSIAPVTEAAVRIIQRQLQEDLLSNLSRQSGSEQNVRLANIINKMDRDQMEDVMQSLAAARPKAVEVLRGLMFTFDDIIKLQPKARSVLFDKIPTELVVLALKGTDAGFRDAILSSLATRARRIVDSELANGGPALQRDVLKARRMIADTALELSSNGEIDLNSSEDEDELYE</sequence>
<keyword evidence="8" id="KW-0472">Membrane</keyword>
<dbReference type="Pfam" id="PF14842">
    <property type="entry name" value="FliG_N"/>
    <property type="match status" value="1"/>
</dbReference>
<comment type="function">
    <text evidence="10">FliG is one of three proteins (FliG, FliN, FliM) that forms the rotor-mounted switch complex (C ring), located at the base of the basal body. This complex interacts with the CheY and CheZ chemotaxis proteins, in addition to contacting components of the motor that determine the direction of flagellar rotation.</text>
</comment>
<dbReference type="Gene3D" id="1.10.220.30">
    <property type="match status" value="3"/>
</dbReference>
<evidence type="ECO:0000259" key="13">
    <source>
        <dbReference type="Pfam" id="PF14842"/>
    </source>
</evidence>
<dbReference type="PANTHER" id="PTHR30534:SF0">
    <property type="entry name" value="FLAGELLAR MOTOR SWITCH PROTEIN FLIG"/>
    <property type="match status" value="1"/>
</dbReference>
<evidence type="ECO:0000256" key="2">
    <source>
        <dbReference type="ARBA" id="ARBA00004413"/>
    </source>
</evidence>
<dbReference type="EMBL" id="CP136862">
    <property type="protein sequence ID" value="WOJ88633.1"/>
    <property type="molecule type" value="Genomic_DNA"/>
</dbReference>
<dbReference type="Proteomes" id="UP001626536">
    <property type="component" value="Chromosome"/>
</dbReference>
<comment type="similarity">
    <text evidence="3">Belongs to the FliG family.</text>
</comment>
<evidence type="ECO:0000259" key="12">
    <source>
        <dbReference type="Pfam" id="PF14841"/>
    </source>
</evidence>
<dbReference type="InterPro" id="IPR000090">
    <property type="entry name" value="Flg_Motor_Flig"/>
</dbReference>
<evidence type="ECO:0000256" key="3">
    <source>
        <dbReference type="ARBA" id="ARBA00010299"/>
    </source>
</evidence>
<comment type="subcellular location">
    <subcellularLocation>
        <location evidence="1">Bacterial flagellum basal body</location>
    </subcellularLocation>
    <subcellularLocation>
        <location evidence="2">Cell membrane</location>
        <topology evidence="2">Peripheral membrane protein</topology>
        <orientation evidence="2">Cytoplasmic side</orientation>
    </subcellularLocation>
</comment>
<evidence type="ECO:0000256" key="5">
    <source>
        <dbReference type="ARBA" id="ARBA00022475"/>
    </source>
</evidence>
<dbReference type="SUPFAM" id="SSF48029">
    <property type="entry name" value="FliG"/>
    <property type="match status" value="2"/>
</dbReference>
<keyword evidence="6" id="KW-0145">Chemotaxis</keyword>
<dbReference type="Pfam" id="PF01706">
    <property type="entry name" value="FliG_C"/>
    <property type="match status" value="1"/>
</dbReference>
<evidence type="ECO:0000259" key="11">
    <source>
        <dbReference type="Pfam" id="PF01706"/>
    </source>
</evidence>
<dbReference type="RefSeq" id="WP_407338071.1">
    <property type="nucleotide sequence ID" value="NZ_CP136862.1"/>
</dbReference>
<accession>A0ABZ0HN89</accession>
<keyword evidence="9" id="KW-0975">Bacterial flagellum</keyword>
<dbReference type="PANTHER" id="PTHR30534">
    <property type="entry name" value="FLAGELLAR MOTOR SWITCH PROTEIN FLIG"/>
    <property type="match status" value="1"/>
</dbReference>
<protein>
    <recommendedName>
        <fullName evidence="4">Flagellar motor switch protein FliG</fullName>
    </recommendedName>
</protein>
<organism evidence="14 15">
    <name type="scientific">Methylocapsa polymorpha</name>
    <dbReference type="NCBI Taxonomy" id="3080828"/>
    <lineage>
        <taxon>Bacteria</taxon>
        <taxon>Pseudomonadati</taxon>
        <taxon>Pseudomonadota</taxon>
        <taxon>Alphaproteobacteria</taxon>
        <taxon>Hyphomicrobiales</taxon>
        <taxon>Beijerinckiaceae</taxon>
        <taxon>Methylocapsa</taxon>
    </lineage>
</organism>
<dbReference type="Pfam" id="PF14841">
    <property type="entry name" value="FliG_M"/>
    <property type="match status" value="1"/>
</dbReference>
<dbReference type="InterPro" id="IPR032779">
    <property type="entry name" value="FliG_M"/>
</dbReference>
<dbReference type="PRINTS" id="PR00954">
    <property type="entry name" value="FLGMOTORFLIG"/>
</dbReference>
<dbReference type="InterPro" id="IPR023087">
    <property type="entry name" value="Flg_Motor_Flig_C"/>
</dbReference>
<name>A0ABZ0HN89_9HYPH</name>
<feature type="domain" description="Flagellar motor switch protein FliG N-terminal" evidence="13">
    <location>
        <begin position="17"/>
        <end position="118"/>
    </location>
</feature>
<evidence type="ECO:0000256" key="10">
    <source>
        <dbReference type="ARBA" id="ARBA00025598"/>
    </source>
</evidence>
<evidence type="ECO:0000256" key="7">
    <source>
        <dbReference type="ARBA" id="ARBA00022779"/>
    </source>
</evidence>
<keyword evidence="7" id="KW-0283">Flagellar rotation</keyword>
<reference evidence="14 15" key="1">
    <citation type="submission" date="2023-10" db="EMBL/GenBank/DDBJ databases">
        <title>Novel methanotroph of the genus Methylocapsa from a subarctic wetland.</title>
        <authorList>
            <person name="Belova S.E."/>
            <person name="Oshkin I.Y."/>
            <person name="Miroshnikov K."/>
            <person name="Dedysh S.N."/>
        </authorList>
    </citation>
    <scope>NUCLEOTIDE SEQUENCE [LARGE SCALE GENOMIC DNA]</scope>
    <source>
        <strain evidence="14 15">RX1</strain>
    </source>
</reference>
<evidence type="ECO:0000313" key="15">
    <source>
        <dbReference type="Proteomes" id="UP001626536"/>
    </source>
</evidence>
<keyword evidence="15" id="KW-1185">Reference proteome</keyword>
<evidence type="ECO:0000256" key="4">
    <source>
        <dbReference type="ARBA" id="ARBA00021870"/>
    </source>
</evidence>
<evidence type="ECO:0000256" key="8">
    <source>
        <dbReference type="ARBA" id="ARBA00023136"/>
    </source>
</evidence>